<evidence type="ECO:0000259" key="4">
    <source>
        <dbReference type="PROSITE" id="PS51782"/>
    </source>
</evidence>
<dbReference type="AlphaFoldDB" id="A0A6B3SP15"/>
<dbReference type="SUPFAM" id="SSF51261">
    <property type="entry name" value="Duplicated hybrid motif"/>
    <property type="match status" value="1"/>
</dbReference>
<proteinExistence type="inferred from homology"/>
<evidence type="ECO:0000313" key="5">
    <source>
        <dbReference type="EMBL" id="NEX62610.1"/>
    </source>
</evidence>
<dbReference type="Proteomes" id="UP000482155">
    <property type="component" value="Unassembled WGS sequence"/>
</dbReference>
<reference evidence="5 6" key="1">
    <citation type="submission" date="2020-02" db="EMBL/GenBank/DDBJ databases">
        <authorList>
            <person name="Kim M.K."/>
        </authorList>
    </citation>
    <scope>NUCLEOTIDE SEQUENCE [LARGE SCALE GENOMIC DNA]</scope>
    <source>
        <strain evidence="5 6">17J57-3</strain>
    </source>
</reference>
<gene>
    <name evidence="5" type="ORF">G3574_16095</name>
</gene>
<dbReference type="SMART" id="SM00257">
    <property type="entry name" value="LysM"/>
    <property type="match status" value="1"/>
</dbReference>
<evidence type="ECO:0000256" key="3">
    <source>
        <dbReference type="SAM" id="SignalP"/>
    </source>
</evidence>
<comment type="caution">
    <text evidence="5">The sequence shown here is derived from an EMBL/GenBank/DDBJ whole genome shotgun (WGS) entry which is preliminary data.</text>
</comment>
<feature type="signal peptide" evidence="3">
    <location>
        <begin position="1"/>
        <end position="17"/>
    </location>
</feature>
<feature type="region of interest" description="Disordered" evidence="2">
    <location>
        <begin position="169"/>
        <end position="205"/>
    </location>
</feature>
<dbReference type="Pfam" id="PF01551">
    <property type="entry name" value="Peptidase_M23"/>
    <property type="match status" value="1"/>
</dbReference>
<feature type="compositionally biased region" description="Low complexity" evidence="2">
    <location>
        <begin position="130"/>
        <end position="144"/>
    </location>
</feature>
<dbReference type="CDD" id="cd00118">
    <property type="entry name" value="LysM"/>
    <property type="match status" value="1"/>
</dbReference>
<accession>A0A6B3SP15</accession>
<comment type="similarity">
    <text evidence="1">Belongs to the E.coli NlpD/Haemophilus LppB family.</text>
</comment>
<feature type="region of interest" description="Disordered" evidence="2">
    <location>
        <begin position="23"/>
        <end position="60"/>
    </location>
</feature>
<keyword evidence="6" id="KW-1185">Reference proteome</keyword>
<dbReference type="PANTHER" id="PTHR21666:SF263">
    <property type="entry name" value="MUREIN HYDROLASE ACTIVATOR NLPD"/>
    <property type="match status" value="1"/>
</dbReference>
<dbReference type="InterPro" id="IPR011055">
    <property type="entry name" value="Dup_hybrid_motif"/>
</dbReference>
<dbReference type="GO" id="GO:0032153">
    <property type="term" value="C:cell division site"/>
    <property type="evidence" value="ECO:0007669"/>
    <property type="project" value="TreeGrafter"/>
</dbReference>
<dbReference type="InterPro" id="IPR018392">
    <property type="entry name" value="LysM"/>
</dbReference>
<dbReference type="GO" id="GO:0004222">
    <property type="term" value="F:metalloendopeptidase activity"/>
    <property type="evidence" value="ECO:0007669"/>
    <property type="project" value="TreeGrafter"/>
</dbReference>
<dbReference type="InterPro" id="IPR036779">
    <property type="entry name" value="LysM_dom_sf"/>
</dbReference>
<dbReference type="EMBL" id="JAAIVB010000053">
    <property type="protein sequence ID" value="NEX62610.1"/>
    <property type="molecule type" value="Genomic_DNA"/>
</dbReference>
<dbReference type="SUPFAM" id="SSF54106">
    <property type="entry name" value="LysM domain"/>
    <property type="match status" value="1"/>
</dbReference>
<dbReference type="GO" id="GO:0009279">
    <property type="term" value="C:cell outer membrane"/>
    <property type="evidence" value="ECO:0007669"/>
    <property type="project" value="TreeGrafter"/>
</dbReference>
<protein>
    <submittedName>
        <fullName evidence="5">Peptidoglycan DD-metalloendopeptidase family protein</fullName>
    </submittedName>
</protein>
<dbReference type="PROSITE" id="PS51782">
    <property type="entry name" value="LYSM"/>
    <property type="match status" value="1"/>
</dbReference>
<name>A0A6B3SP15_9BURK</name>
<dbReference type="Pfam" id="PF01476">
    <property type="entry name" value="LysM"/>
    <property type="match status" value="1"/>
</dbReference>
<evidence type="ECO:0000256" key="2">
    <source>
        <dbReference type="SAM" id="MobiDB-lite"/>
    </source>
</evidence>
<feature type="chain" id="PRO_5025562001" evidence="3">
    <location>
        <begin position="18"/>
        <end position="324"/>
    </location>
</feature>
<evidence type="ECO:0000256" key="1">
    <source>
        <dbReference type="ARBA" id="ARBA00038420"/>
    </source>
</evidence>
<feature type="compositionally biased region" description="Basic and acidic residues" evidence="2">
    <location>
        <begin position="181"/>
        <end position="193"/>
    </location>
</feature>
<dbReference type="Gene3D" id="3.10.350.10">
    <property type="entry name" value="LysM domain"/>
    <property type="match status" value="1"/>
</dbReference>
<dbReference type="RefSeq" id="WP_163965177.1">
    <property type="nucleotide sequence ID" value="NZ_JAAIVB010000053.1"/>
</dbReference>
<evidence type="ECO:0000313" key="6">
    <source>
        <dbReference type="Proteomes" id="UP000482155"/>
    </source>
</evidence>
<feature type="domain" description="LysM" evidence="4">
    <location>
        <begin position="62"/>
        <end position="106"/>
    </location>
</feature>
<feature type="region of interest" description="Disordered" evidence="2">
    <location>
        <begin position="113"/>
        <end position="155"/>
    </location>
</feature>
<keyword evidence="3" id="KW-0732">Signal</keyword>
<feature type="compositionally biased region" description="Pro residues" evidence="2">
    <location>
        <begin position="33"/>
        <end position="56"/>
    </location>
</feature>
<dbReference type="InterPro" id="IPR016047">
    <property type="entry name" value="M23ase_b-sheet_dom"/>
</dbReference>
<dbReference type="PANTHER" id="PTHR21666">
    <property type="entry name" value="PEPTIDASE-RELATED"/>
    <property type="match status" value="1"/>
</dbReference>
<dbReference type="Gene3D" id="2.70.70.10">
    <property type="entry name" value="Glucose Permease (Domain IIA)"/>
    <property type="match status" value="1"/>
</dbReference>
<dbReference type="CDD" id="cd12797">
    <property type="entry name" value="M23_peptidase"/>
    <property type="match status" value="1"/>
</dbReference>
<dbReference type="PROSITE" id="PS51257">
    <property type="entry name" value="PROKAR_LIPOPROTEIN"/>
    <property type="match status" value="1"/>
</dbReference>
<organism evidence="5 6">
    <name type="scientific">Noviherbaspirillum galbum</name>
    <dbReference type="NCBI Taxonomy" id="2709383"/>
    <lineage>
        <taxon>Bacteria</taxon>
        <taxon>Pseudomonadati</taxon>
        <taxon>Pseudomonadota</taxon>
        <taxon>Betaproteobacteria</taxon>
        <taxon>Burkholderiales</taxon>
        <taxon>Oxalobacteraceae</taxon>
        <taxon>Noviherbaspirillum</taxon>
    </lineage>
</organism>
<sequence>MKKARLLTFLLASGMLAACTTTPRQTAPVVDRTPPPKPVEAPRPPVQAQPVTPPPQKHNERGFYTVKKGDTLIQIALDVGQNYRDLVAWNNLANPNDIKVDQVLRVLPPEGGVQTGAVAPSSGIETKPLPAGTATPPAAAGSAGHKTGPRGEKRPYSDAALAELNKPDAAVAAPSAGTKTEPPKTADKPEKSPEPPVAASPEDEGLSWVWPADGKIVSNFGEGKRGIDIAGKLGQPVLAAGAGKVLYAGSGIRGYGNLVIVKHSNNLLSAYAHNKAIFVKEDQTVTKGQKIAEMGNSDADSVKLHFEIRQQGKPVDPSKFLPSR</sequence>
<dbReference type="InterPro" id="IPR050570">
    <property type="entry name" value="Cell_wall_metabolism_enzyme"/>
</dbReference>